<organism evidence="1 2">
    <name type="scientific">Abyssicoccus albus</name>
    <dbReference type="NCBI Taxonomy" id="1817405"/>
    <lineage>
        <taxon>Bacteria</taxon>
        <taxon>Bacillati</taxon>
        <taxon>Bacillota</taxon>
        <taxon>Bacilli</taxon>
        <taxon>Bacillales</taxon>
        <taxon>Abyssicoccaceae</taxon>
    </lineage>
</organism>
<accession>A0A3N5BGI3</accession>
<dbReference type="EMBL" id="RKRK01000003">
    <property type="protein sequence ID" value="RPF56633.1"/>
    <property type="molecule type" value="Genomic_DNA"/>
</dbReference>
<sequence length="108" mass="12694">MKLNELKFDELYPTEKVGPSVVGTVEYEIEGQSEYKAAYILTNERLIMNALMKDEVYQRNIPYNAIQSGFIQEDDLFLQMGEMRVKMKDIIEGDKEQFVEYLNEQLNK</sequence>
<reference evidence="1 2" key="1">
    <citation type="submission" date="2018-11" db="EMBL/GenBank/DDBJ databases">
        <title>Genomic Encyclopedia of Type Strains, Phase IV (KMG-IV): sequencing the most valuable type-strain genomes for metagenomic binning, comparative biology and taxonomic classification.</title>
        <authorList>
            <person name="Goeker M."/>
        </authorList>
    </citation>
    <scope>NUCLEOTIDE SEQUENCE [LARGE SCALE GENOMIC DNA]</scope>
    <source>
        <strain evidence="1 2">DSM 29158</strain>
    </source>
</reference>
<comment type="caution">
    <text evidence="1">The sequence shown here is derived from an EMBL/GenBank/DDBJ whole genome shotgun (WGS) entry which is preliminary data.</text>
</comment>
<evidence type="ECO:0000313" key="1">
    <source>
        <dbReference type="EMBL" id="RPF56633.1"/>
    </source>
</evidence>
<proteinExistence type="predicted"/>
<dbReference type="AlphaFoldDB" id="A0A3N5BGI3"/>
<dbReference type="OrthoDB" id="2417906at2"/>
<gene>
    <name evidence="1" type="ORF">EDD62_1286</name>
</gene>
<evidence type="ECO:0000313" key="2">
    <source>
        <dbReference type="Proteomes" id="UP000277108"/>
    </source>
</evidence>
<name>A0A3N5BGI3_9BACL</name>
<keyword evidence="2" id="KW-1185">Reference proteome</keyword>
<protein>
    <submittedName>
        <fullName evidence="1">PH (Pleckstrin Homology) domain-containing protein</fullName>
    </submittedName>
</protein>
<dbReference type="RefSeq" id="WP_123807971.1">
    <property type="nucleotide sequence ID" value="NZ_RKRK01000003.1"/>
</dbReference>
<dbReference type="Proteomes" id="UP000277108">
    <property type="component" value="Unassembled WGS sequence"/>
</dbReference>